<evidence type="ECO:0000313" key="2">
    <source>
        <dbReference type="Proteomes" id="UP000299290"/>
    </source>
</evidence>
<organism evidence="1 2">
    <name type="scientific">Streptomyces antimycoticus</name>
    <dbReference type="NCBI Taxonomy" id="68175"/>
    <lineage>
        <taxon>Bacteria</taxon>
        <taxon>Bacillati</taxon>
        <taxon>Actinomycetota</taxon>
        <taxon>Actinomycetes</taxon>
        <taxon>Kitasatosporales</taxon>
        <taxon>Streptomycetaceae</taxon>
        <taxon>Streptomyces</taxon>
        <taxon>Streptomyces violaceusniger group</taxon>
    </lineage>
</organism>
<accession>A0A4D4JWZ7</accession>
<evidence type="ECO:0000313" key="1">
    <source>
        <dbReference type="EMBL" id="GDY40292.1"/>
    </source>
</evidence>
<name>A0A4D4JWZ7_9ACTN</name>
<dbReference type="Proteomes" id="UP000299290">
    <property type="component" value="Unassembled WGS sequence"/>
</dbReference>
<comment type="caution">
    <text evidence="1">The sequence shown here is derived from an EMBL/GenBank/DDBJ whole genome shotgun (WGS) entry which is preliminary data.</text>
</comment>
<dbReference type="AlphaFoldDB" id="A0A4D4JWZ7"/>
<dbReference type="EMBL" id="BJHV01000001">
    <property type="protein sequence ID" value="GDY40292.1"/>
    <property type="molecule type" value="Genomic_DNA"/>
</dbReference>
<keyword evidence="2" id="KW-1185">Reference proteome</keyword>
<reference evidence="1 2" key="1">
    <citation type="journal article" date="2020" name="Int. J. Syst. Evol. Microbiol.">
        <title>Reclassification of Streptomyces castelarensis and Streptomyces sporoclivatus as later heterotypic synonyms of Streptomyces antimycoticus.</title>
        <authorList>
            <person name="Komaki H."/>
            <person name="Tamura T."/>
        </authorList>
    </citation>
    <scope>NUCLEOTIDE SEQUENCE [LARGE SCALE GENOMIC DNA]</scope>
    <source>
        <strain evidence="1 2">NBRC 12839</strain>
    </source>
</reference>
<dbReference type="RefSeq" id="WP_228052625.1">
    <property type="nucleotide sequence ID" value="NZ_BJHV01000001.1"/>
</dbReference>
<protein>
    <submittedName>
        <fullName evidence="1">Uncharacterized protein</fullName>
    </submittedName>
</protein>
<proteinExistence type="predicted"/>
<sequence>MCALQDPWSRRTHLLAWGEKARASSTATAALAEHLRRAAVSEPEGGTGVPAM</sequence>
<gene>
    <name evidence="1" type="ORF">SANT12839_011740</name>
</gene>